<comment type="subunit">
    <text evidence="3">UreD, UreF and UreG form a complex that acts as a GTP-hydrolysis-dependent molecular chaperone, activating the urease apoprotein by helping to assemble the nickel containing metallocenter of UreC. The UreE protein probably delivers the nickel.</text>
</comment>
<gene>
    <name evidence="3" type="primary">ureD</name>
    <name evidence="4" type="ORF">H9734_02925</name>
</gene>
<protein>
    <recommendedName>
        <fullName evidence="3">Urease accessory protein UreD</fullName>
    </recommendedName>
</protein>
<dbReference type="GO" id="GO:0016151">
    <property type="term" value="F:nickel cation binding"/>
    <property type="evidence" value="ECO:0007669"/>
    <property type="project" value="UniProtKB-UniRule"/>
</dbReference>
<comment type="function">
    <text evidence="3">Required for maturation of urease via the functional incorporation of the urease nickel metallocenter.</text>
</comment>
<evidence type="ECO:0000256" key="1">
    <source>
        <dbReference type="ARBA" id="ARBA00007177"/>
    </source>
</evidence>
<comment type="subcellular location">
    <subcellularLocation>
        <location evidence="3">Cytoplasm</location>
    </subcellularLocation>
</comment>
<sequence length="275" mass="30972">MEKTSVLVQDAKGNSFGKVSRLSLTAAAGEGRTILKDVYFTAPYKIMHPFPNADGSIQVMLLSASAGIMAGDRQEFDLNIEEGASMEFVSQSYEKIHQMIEGHARRQVHVHVAPNASFCFHPQPTIPFAGSAFENRMRIDLEDETSEFRMCEIFSCGRSARREYFAYRFYHSLTEIYRSGTIIYRDNTRYDPSVFDMSGMGMYESHTHLASLFLTRPKEPSRALDQIRTYLEEQEDVEGAATMLAQGDLAVRILGGRAQRLEELSSHILCLGSQV</sequence>
<comment type="similarity">
    <text evidence="1 3">Belongs to the UreD family.</text>
</comment>
<evidence type="ECO:0000313" key="4">
    <source>
        <dbReference type="EMBL" id="HIX76538.1"/>
    </source>
</evidence>
<keyword evidence="3" id="KW-0996">Nickel insertion</keyword>
<keyword evidence="3" id="KW-0963">Cytoplasm</keyword>
<comment type="caution">
    <text evidence="4">The sequence shown here is derived from an EMBL/GenBank/DDBJ whole genome shotgun (WGS) entry which is preliminary data.</text>
</comment>
<evidence type="ECO:0000313" key="5">
    <source>
        <dbReference type="Proteomes" id="UP000886890"/>
    </source>
</evidence>
<dbReference type="EMBL" id="DXEK01000048">
    <property type="protein sequence ID" value="HIX76538.1"/>
    <property type="molecule type" value="Genomic_DNA"/>
</dbReference>
<dbReference type="GO" id="GO:0005737">
    <property type="term" value="C:cytoplasm"/>
    <property type="evidence" value="ECO:0007669"/>
    <property type="project" value="UniProtKB-SubCell"/>
</dbReference>
<evidence type="ECO:0000256" key="2">
    <source>
        <dbReference type="ARBA" id="ARBA00023186"/>
    </source>
</evidence>
<name>A0A9D1XBL6_9FIRM</name>
<dbReference type="AlphaFoldDB" id="A0A9D1XBL6"/>
<accession>A0A9D1XBL6</accession>
<dbReference type="PANTHER" id="PTHR33643">
    <property type="entry name" value="UREASE ACCESSORY PROTEIN D"/>
    <property type="match status" value="1"/>
</dbReference>
<evidence type="ECO:0000256" key="3">
    <source>
        <dbReference type="HAMAP-Rule" id="MF_01384"/>
    </source>
</evidence>
<proteinExistence type="inferred from homology"/>
<keyword evidence="2 3" id="KW-0143">Chaperone</keyword>
<reference evidence="4" key="2">
    <citation type="submission" date="2021-04" db="EMBL/GenBank/DDBJ databases">
        <authorList>
            <person name="Gilroy R."/>
        </authorList>
    </citation>
    <scope>NUCLEOTIDE SEQUENCE</scope>
    <source>
        <strain evidence="4">CHK183-1962</strain>
    </source>
</reference>
<dbReference type="InterPro" id="IPR002669">
    <property type="entry name" value="UreD"/>
</dbReference>
<dbReference type="Proteomes" id="UP000886890">
    <property type="component" value="Unassembled WGS sequence"/>
</dbReference>
<reference evidence="4" key="1">
    <citation type="journal article" date="2021" name="PeerJ">
        <title>Extensive microbial diversity within the chicken gut microbiome revealed by metagenomics and culture.</title>
        <authorList>
            <person name="Gilroy R."/>
            <person name="Ravi A."/>
            <person name="Getino M."/>
            <person name="Pursley I."/>
            <person name="Horton D.L."/>
            <person name="Alikhan N.F."/>
            <person name="Baker D."/>
            <person name="Gharbi K."/>
            <person name="Hall N."/>
            <person name="Watson M."/>
            <person name="Adriaenssens E.M."/>
            <person name="Foster-Nyarko E."/>
            <person name="Jarju S."/>
            <person name="Secka A."/>
            <person name="Antonio M."/>
            <person name="Oren A."/>
            <person name="Chaudhuri R.R."/>
            <person name="La Ragione R."/>
            <person name="Hildebrand F."/>
            <person name="Pallen M.J."/>
        </authorList>
    </citation>
    <scope>NUCLEOTIDE SEQUENCE</scope>
    <source>
        <strain evidence="4">CHK183-1962</strain>
    </source>
</reference>
<organism evidence="4 5">
    <name type="scientific">Candidatus Fusicatenibacter merdavium</name>
    <dbReference type="NCBI Taxonomy" id="2838600"/>
    <lineage>
        <taxon>Bacteria</taxon>
        <taxon>Bacillati</taxon>
        <taxon>Bacillota</taxon>
        <taxon>Clostridia</taxon>
        <taxon>Lachnospirales</taxon>
        <taxon>Lachnospiraceae</taxon>
        <taxon>Fusicatenibacter</taxon>
    </lineage>
</organism>
<dbReference type="Pfam" id="PF01774">
    <property type="entry name" value="UreD"/>
    <property type="match status" value="1"/>
</dbReference>
<dbReference type="HAMAP" id="MF_01384">
    <property type="entry name" value="UreD"/>
    <property type="match status" value="1"/>
</dbReference>
<dbReference type="PANTHER" id="PTHR33643:SF1">
    <property type="entry name" value="UREASE ACCESSORY PROTEIN D"/>
    <property type="match status" value="1"/>
</dbReference>